<accession>A0A9P5Y348</accession>
<dbReference type="EMBL" id="MU150284">
    <property type="protein sequence ID" value="KAF9461443.1"/>
    <property type="molecule type" value="Genomic_DNA"/>
</dbReference>
<sequence>MLLNFNSAAPVLFLVTKASQSWGPPTDTTEDTHLFSRSTVPPDILGPCTSGDLISNVIGAKMDTHTNYMSKEKKPFENGMYLTRGGGGRALDTRTLCELRWKALALYKHRHNISLIRQIGGNLGPVRYVLDLYWCTHVRGLFA</sequence>
<evidence type="ECO:0000313" key="1">
    <source>
        <dbReference type="EMBL" id="KAF9461443.1"/>
    </source>
</evidence>
<name>A0A9P5Y348_9AGAR</name>
<evidence type="ECO:0000313" key="2">
    <source>
        <dbReference type="Proteomes" id="UP000807353"/>
    </source>
</evidence>
<proteinExistence type="predicted"/>
<protein>
    <submittedName>
        <fullName evidence="1">Uncharacterized protein</fullName>
    </submittedName>
</protein>
<keyword evidence="2" id="KW-1185">Reference proteome</keyword>
<reference evidence="1" key="1">
    <citation type="submission" date="2020-11" db="EMBL/GenBank/DDBJ databases">
        <authorList>
            <consortium name="DOE Joint Genome Institute"/>
            <person name="Ahrendt S."/>
            <person name="Riley R."/>
            <person name="Andreopoulos W."/>
            <person name="Labutti K."/>
            <person name="Pangilinan J."/>
            <person name="Ruiz-Duenas F.J."/>
            <person name="Barrasa J.M."/>
            <person name="Sanchez-Garcia M."/>
            <person name="Camarero S."/>
            <person name="Miyauchi S."/>
            <person name="Serrano A."/>
            <person name="Linde D."/>
            <person name="Babiker R."/>
            <person name="Drula E."/>
            <person name="Ayuso-Fernandez I."/>
            <person name="Pacheco R."/>
            <person name="Padilla G."/>
            <person name="Ferreira P."/>
            <person name="Barriuso J."/>
            <person name="Kellner H."/>
            <person name="Castanera R."/>
            <person name="Alfaro M."/>
            <person name="Ramirez L."/>
            <person name="Pisabarro A.G."/>
            <person name="Kuo A."/>
            <person name="Tritt A."/>
            <person name="Lipzen A."/>
            <person name="He G."/>
            <person name="Yan M."/>
            <person name="Ng V."/>
            <person name="Cullen D."/>
            <person name="Martin F."/>
            <person name="Rosso M.-N."/>
            <person name="Henrissat B."/>
            <person name="Hibbett D."/>
            <person name="Martinez A.T."/>
            <person name="Grigoriev I.V."/>
        </authorList>
    </citation>
    <scope>NUCLEOTIDE SEQUENCE</scope>
    <source>
        <strain evidence="1">CBS 247.69</strain>
    </source>
</reference>
<organism evidence="1 2">
    <name type="scientific">Collybia nuda</name>
    <dbReference type="NCBI Taxonomy" id="64659"/>
    <lineage>
        <taxon>Eukaryota</taxon>
        <taxon>Fungi</taxon>
        <taxon>Dikarya</taxon>
        <taxon>Basidiomycota</taxon>
        <taxon>Agaricomycotina</taxon>
        <taxon>Agaricomycetes</taxon>
        <taxon>Agaricomycetidae</taxon>
        <taxon>Agaricales</taxon>
        <taxon>Tricholomatineae</taxon>
        <taxon>Clitocybaceae</taxon>
        <taxon>Collybia</taxon>
    </lineage>
</organism>
<dbReference type="Proteomes" id="UP000807353">
    <property type="component" value="Unassembled WGS sequence"/>
</dbReference>
<gene>
    <name evidence="1" type="ORF">BDZ94DRAFT_813538</name>
</gene>
<dbReference type="AlphaFoldDB" id="A0A9P5Y348"/>
<comment type="caution">
    <text evidence="1">The sequence shown here is derived from an EMBL/GenBank/DDBJ whole genome shotgun (WGS) entry which is preliminary data.</text>
</comment>